<reference evidence="3" key="1">
    <citation type="submission" date="2022-03" db="EMBL/GenBank/DDBJ databases">
        <title>Identification of a novel bacterium isolated from mangrove sediments.</title>
        <authorList>
            <person name="Pan X."/>
        </authorList>
    </citation>
    <scope>NUCLEOTIDE SEQUENCE</scope>
    <source>
        <strain evidence="3">B2637</strain>
    </source>
</reference>
<sequence>MKKSICGLAALVTGLAVQPALADEITLSDADVGSEYTLMYDGFSDGSTIDGLTARIRLTLTGISGNDYMFAYNVSNTTSAPVTGSRISGFAFNTDPTISAASSTGAFSYTTLNSTYPNGIGTVDVCFKDASTGSCAGGGGGGIELGGSGDGTLTLSFASPTDTLSLSDFYVRYQSITGVSGVTSASGAGTVSSTSGGSDVPEPGMLALFGVALIGLAINRRRAVVARGSLRPAYAMA</sequence>
<evidence type="ECO:0000256" key="1">
    <source>
        <dbReference type="SAM" id="SignalP"/>
    </source>
</evidence>
<name>A0ABT0A9W4_9SPHN</name>
<proteinExistence type="predicted"/>
<protein>
    <submittedName>
        <fullName evidence="3">Cistern family PEP-CTERM protein</fullName>
    </submittedName>
</protein>
<dbReference type="InterPro" id="IPR013424">
    <property type="entry name" value="Ice-binding_C"/>
</dbReference>
<evidence type="ECO:0000259" key="2">
    <source>
        <dbReference type="Pfam" id="PF07589"/>
    </source>
</evidence>
<feature type="signal peptide" evidence="1">
    <location>
        <begin position="1"/>
        <end position="22"/>
    </location>
</feature>
<dbReference type="EMBL" id="JALHAT010000004">
    <property type="protein sequence ID" value="MCJ1959985.1"/>
    <property type="molecule type" value="Genomic_DNA"/>
</dbReference>
<dbReference type="NCBIfam" id="TIGR02595">
    <property type="entry name" value="PEP_CTERM"/>
    <property type="match status" value="1"/>
</dbReference>
<evidence type="ECO:0000313" key="3">
    <source>
        <dbReference type="EMBL" id="MCJ1959985.1"/>
    </source>
</evidence>
<comment type="caution">
    <text evidence="3">The sequence shown here is derived from an EMBL/GenBank/DDBJ whole genome shotgun (WGS) entry which is preliminary data.</text>
</comment>
<dbReference type="Proteomes" id="UP001162802">
    <property type="component" value="Unassembled WGS sequence"/>
</dbReference>
<keyword evidence="1" id="KW-0732">Signal</keyword>
<accession>A0ABT0A9W4</accession>
<keyword evidence="4" id="KW-1185">Reference proteome</keyword>
<dbReference type="NCBIfam" id="NF033947">
    <property type="entry name" value="PEP-cistern"/>
    <property type="match status" value="1"/>
</dbReference>
<gene>
    <name evidence="3" type="ORF">MTR65_04770</name>
</gene>
<dbReference type="Pfam" id="PF07589">
    <property type="entry name" value="PEP-CTERM"/>
    <property type="match status" value="1"/>
</dbReference>
<evidence type="ECO:0000313" key="4">
    <source>
        <dbReference type="Proteomes" id="UP001162802"/>
    </source>
</evidence>
<dbReference type="RefSeq" id="WP_213502269.1">
    <property type="nucleotide sequence ID" value="NZ_JALHAT010000004.1"/>
</dbReference>
<feature type="domain" description="Ice-binding protein C-terminal" evidence="2">
    <location>
        <begin position="199"/>
        <end position="221"/>
    </location>
</feature>
<organism evidence="3 4">
    <name type="scientific">Novosphingobium mangrovi</name>
    <name type="common">ex Hu et al. 2023</name>
    <dbReference type="NCBI Taxonomy" id="2930094"/>
    <lineage>
        <taxon>Bacteria</taxon>
        <taxon>Pseudomonadati</taxon>
        <taxon>Pseudomonadota</taxon>
        <taxon>Alphaproteobacteria</taxon>
        <taxon>Sphingomonadales</taxon>
        <taxon>Sphingomonadaceae</taxon>
        <taxon>Novosphingobium</taxon>
    </lineage>
</organism>
<feature type="chain" id="PRO_5047253664" evidence="1">
    <location>
        <begin position="23"/>
        <end position="237"/>
    </location>
</feature>